<keyword evidence="2" id="KW-1185">Reference proteome</keyword>
<organism evidence="1 2">
    <name type="scientific">Rhodohalobacter mucosus</name>
    <dbReference type="NCBI Taxonomy" id="2079485"/>
    <lineage>
        <taxon>Bacteria</taxon>
        <taxon>Pseudomonadati</taxon>
        <taxon>Balneolota</taxon>
        <taxon>Balneolia</taxon>
        <taxon>Balneolales</taxon>
        <taxon>Balneolaceae</taxon>
        <taxon>Rhodohalobacter</taxon>
    </lineage>
</organism>
<dbReference type="Proteomes" id="UP000245533">
    <property type="component" value="Unassembled WGS sequence"/>
</dbReference>
<proteinExistence type="predicted"/>
<sequence length="93" mass="10948">MKHFLETSLKPAETLTPVMVTFMFQESFKIEDRKYLNLLYPIKTKINLKQQCFHNCFNKNGHSIRINVVFSFLKQITATATQTGLFKKSRFNI</sequence>
<evidence type="ECO:0000313" key="2">
    <source>
        <dbReference type="Proteomes" id="UP000245533"/>
    </source>
</evidence>
<accession>A0A316TNE1</accession>
<name>A0A316TNE1_9BACT</name>
<comment type="caution">
    <text evidence="1">The sequence shown here is derived from an EMBL/GenBank/DDBJ whole genome shotgun (WGS) entry which is preliminary data.</text>
</comment>
<reference evidence="1 2" key="1">
    <citation type="submission" date="2018-05" db="EMBL/GenBank/DDBJ databases">
        <title>Rhodohalobacter halophilus gen. nov., sp. nov., a moderately halophilic member of the family Balneolaceae.</title>
        <authorList>
            <person name="Liu Z.-W."/>
        </authorList>
    </citation>
    <scope>NUCLEOTIDE SEQUENCE [LARGE SCALE GENOMIC DNA]</scope>
    <source>
        <strain evidence="1 2">8A47</strain>
    </source>
</reference>
<evidence type="ECO:0000313" key="1">
    <source>
        <dbReference type="EMBL" id="PWN06123.1"/>
    </source>
</evidence>
<dbReference type="EMBL" id="QGGB01000007">
    <property type="protein sequence ID" value="PWN06123.1"/>
    <property type="molecule type" value="Genomic_DNA"/>
</dbReference>
<dbReference type="AlphaFoldDB" id="A0A316TNE1"/>
<protein>
    <submittedName>
        <fullName evidence="1">Uncharacterized protein</fullName>
    </submittedName>
</protein>
<gene>
    <name evidence="1" type="ORF">DDZ15_09760</name>
</gene>